<dbReference type="InterPro" id="IPR013324">
    <property type="entry name" value="RNA_pol_sigma_r3/r4-like"/>
</dbReference>
<evidence type="ECO:0000259" key="6">
    <source>
        <dbReference type="Pfam" id="PF08281"/>
    </source>
</evidence>
<dbReference type="Pfam" id="PF08281">
    <property type="entry name" value="Sigma70_r4_2"/>
    <property type="match status" value="1"/>
</dbReference>
<evidence type="ECO:0000256" key="4">
    <source>
        <dbReference type="ARBA" id="ARBA00023163"/>
    </source>
</evidence>
<feature type="domain" description="RNA polymerase sigma factor 70 region 4 type 2" evidence="6">
    <location>
        <begin position="114"/>
        <end position="166"/>
    </location>
</feature>
<dbReference type="Proteomes" id="UP000199693">
    <property type="component" value="Unassembled WGS sequence"/>
</dbReference>
<evidence type="ECO:0000313" key="8">
    <source>
        <dbReference type="EMBL" id="SNS90747.1"/>
    </source>
</evidence>
<dbReference type="PANTHER" id="PTHR43133:SF63">
    <property type="entry name" value="RNA POLYMERASE SIGMA FACTOR FECI-RELATED"/>
    <property type="match status" value="1"/>
</dbReference>
<dbReference type="Gene3D" id="1.10.1740.10">
    <property type="match status" value="1"/>
</dbReference>
<comment type="similarity">
    <text evidence="1">Belongs to the sigma-70 factor family. ECF subfamily.</text>
</comment>
<dbReference type="EMBL" id="FZPC01000009">
    <property type="protein sequence ID" value="SNS90747.1"/>
    <property type="molecule type" value="Genomic_DNA"/>
</dbReference>
<evidence type="ECO:0000313" key="9">
    <source>
        <dbReference type="Proteomes" id="UP000198309"/>
    </source>
</evidence>
<accession>A0A239IB15</accession>
<dbReference type="SUPFAM" id="SSF88659">
    <property type="entry name" value="Sigma3 and sigma4 domains of RNA polymerase sigma factors"/>
    <property type="match status" value="1"/>
</dbReference>
<dbReference type="RefSeq" id="WP_089391386.1">
    <property type="nucleotide sequence ID" value="NZ_FNEC01000030.1"/>
</dbReference>
<dbReference type="InterPro" id="IPR007627">
    <property type="entry name" value="RNA_pol_sigma70_r2"/>
</dbReference>
<dbReference type="InterPro" id="IPR014284">
    <property type="entry name" value="RNA_pol_sigma-70_dom"/>
</dbReference>
<dbReference type="Gene3D" id="1.10.10.10">
    <property type="entry name" value="Winged helix-like DNA-binding domain superfamily/Winged helix DNA-binding domain"/>
    <property type="match status" value="1"/>
</dbReference>
<keyword evidence="2" id="KW-0805">Transcription regulation</keyword>
<dbReference type="GO" id="GO:0006352">
    <property type="term" value="P:DNA-templated transcription initiation"/>
    <property type="evidence" value="ECO:0007669"/>
    <property type="project" value="InterPro"/>
</dbReference>
<dbReference type="InterPro" id="IPR039425">
    <property type="entry name" value="RNA_pol_sigma-70-like"/>
</dbReference>
<evidence type="ECO:0000313" key="10">
    <source>
        <dbReference type="Proteomes" id="UP000199693"/>
    </source>
</evidence>
<sequence>MSSSAYATPPSLETLYCDHHGWLQAWLRRRLGHASDAADLAHDTFLRLIGGASQPRFASMAEVRAYLRTTARNLCINLWRRQEIERAWLDTLAALPEEQCPSAERQAAVLQALEEISCMLQTLSAKAARAFTLAVVCDMTDDEVGAQLGVSGRMVRKYVAQAMLACLTLRAGETAAALRQEPLY</sequence>
<dbReference type="SUPFAM" id="SSF88946">
    <property type="entry name" value="Sigma2 domain of RNA polymerase sigma factors"/>
    <property type="match status" value="1"/>
</dbReference>
<protein>
    <submittedName>
        <fullName evidence="7">RNA polymerase sigma-70 factor, ECF subfamily</fullName>
    </submittedName>
</protein>
<organism evidence="7 10">
    <name type="scientific">Pseudomonas delhiensis</name>
    <dbReference type="NCBI Taxonomy" id="366289"/>
    <lineage>
        <taxon>Bacteria</taxon>
        <taxon>Pseudomonadati</taxon>
        <taxon>Pseudomonadota</taxon>
        <taxon>Gammaproteobacteria</taxon>
        <taxon>Pseudomonadales</taxon>
        <taxon>Pseudomonadaceae</taxon>
        <taxon>Pseudomonas</taxon>
    </lineage>
</organism>
<dbReference type="GO" id="GO:0003677">
    <property type="term" value="F:DNA binding"/>
    <property type="evidence" value="ECO:0007669"/>
    <property type="project" value="InterPro"/>
</dbReference>
<reference evidence="8 9" key="2">
    <citation type="submission" date="2017-06" db="EMBL/GenBank/DDBJ databases">
        <authorList>
            <person name="Varghese N."/>
            <person name="Submissions S."/>
        </authorList>
    </citation>
    <scope>NUCLEOTIDE SEQUENCE [LARGE SCALE GENOMIC DNA]</scope>
    <source>
        <strain evidence="8 9">RLD-1</strain>
    </source>
</reference>
<evidence type="ECO:0000256" key="3">
    <source>
        <dbReference type="ARBA" id="ARBA00023082"/>
    </source>
</evidence>
<evidence type="ECO:0000259" key="5">
    <source>
        <dbReference type="Pfam" id="PF04542"/>
    </source>
</evidence>
<evidence type="ECO:0000256" key="2">
    <source>
        <dbReference type="ARBA" id="ARBA00023015"/>
    </source>
</evidence>
<dbReference type="AlphaFoldDB" id="A0A239IB15"/>
<keyword evidence="3" id="KW-0731">Sigma factor</keyword>
<feature type="domain" description="RNA polymerase sigma-70 region 2" evidence="5">
    <location>
        <begin position="15"/>
        <end position="82"/>
    </location>
</feature>
<dbReference type="GO" id="GO:0016987">
    <property type="term" value="F:sigma factor activity"/>
    <property type="evidence" value="ECO:0007669"/>
    <property type="project" value="UniProtKB-KW"/>
</dbReference>
<reference evidence="7 10" key="1">
    <citation type="submission" date="2016-10" db="EMBL/GenBank/DDBJ databases">
        <authorList>
            <person name="de Groot N.N."/>
        </authorList>
    </citation>
    <scope>NUCLEOTIDE SEQUENCE [LARGE SCALE GENOMIC DNA]</scope>
    <source>
        <strain evidence="7 10">CCM 7361</strain>
    </source>
</reference>
<dbReference type="Pfam" id="PF04542">
    <property type="entry name" value="Sigma70_r2"/>
    <property type="match status" value="1"/>
</dbReference>
<dbReference type="Proteomes" id="UP000198309">
    <property type="component" value="Unassembled WGS sequence"/>
</dbReference>
<dbReference type="InterPro" id="IPR013249">
    <property type="entry name" value="RNA_pol_sigma70_r4_t2"/>
</dbReference>
<name>A0A239IB15_9PSED</name>
<proteinExistence type="inferred from homology"/>
<dbReference type="NCBIfam" id="TIGR02937">
    <property type="entry name" value="sigma70-ECF"/>
    <property type="match status" value="1"/>
</dbReference>
<dbReference type="InterPro" id="IPR013325">
    <property type="entry name" value="RNA_pol_sigma_r2"/>
</dbReference>
<keyword evidence="9" id="KW-1185">Reference proteome</keyword>
<dbReference type="EMBL" id="FNEC01000030">
    <property type="protein sequence ID" value="SDK15493.1"/>
    <property type="molecule type" value="Genomic_DNA"/>
</dbReference>
<gene>
    <name evidence="7" type="ORF">SAMN05216189_103032</name>
    <name evidence="8" type="ORF">SAMN06295949_109148</name>
</gene>
<keyword evidence="4" id="KW-0804">Transcription</keyword>
<evidence type="ECO:0000256" key="1">
    <source>
        <dbReference type="ARBA" id="ARBA00010641"/>
    </source>
</evidence>
<dbReference type="InterPro" id="IPR036388">
    <property type="entry name" value="WH-like_DNA-bd_sf"/>
</dbReference>
<evidence type="ECO:0000313" key="7">
    <source>
        <dbReference type="EMBL" id="SDK15493.1"/>
    </source>
</evidence>
<dbReference type="PANTHER" id="PTHR43133">
    <property type="entry name" value="RNA POLYMERASE ECF-TYPE SIGMA FACTO"/>
    <property type="match status" value="1"/>
</dbReference>